<reference evidence="1 2" key="1">
    <citation type="submission" date="2016-05" db="EMBL/GenBank/DDBJ databases">
        <title>First complete genome of the cyanobacterium Cylindrospermopsis raciborskii CS505, containing a circular chromosome and a single extrachromosomal element.</title>
        <authorList>
            <person name="Fuentes J."/>
            <person name="Tamames J."/>
            <person name="Allen E."/>
            <person name="Plominski A."/>
            <person name="Vasquez M."/>
        </authorList>
    </citation>
    <scope>NUCLEOTIDE SEQUENCE [LARGE SCALE GENOMIC DNA]</scope>
    <source>
        <strain evidence="1 2">CS505</strain>
    </source>
</reference>
<evidence type="ECO:0000313" key="2">
    <source>
        <dbReference type="Proteomes" id="UP000093903"/>
    </source>
</evidence>
<comment type="caution">
    <text evidence="1">The sequence shown here is derived from an EMBL/GenBank/DDBJ whole genome shotgun (WGS) entry which is preliminary data.</text>
</comment>
<name>A0A853ME21_9CYAN</name>
<dbReference type="RefSeq" id="WP_065179891.1">
    <property type="nucleotide sequence ID" value="NZ_LYXA01000001.1"/>
</dbReference>
<dbReference type="Proteomes" id="UP000093903">
    <property type="component" value="Unassembled WGS sequence"/>
</dbReference>
<dbReference type="GO" id="GO:0019700">
    <property type="term" value="P:organic phosphonate catabolic process"/>
    <property type="evidence" value="ECO:0007669"/>
    <property type="project" value="InterPro"/>
</dbReference>
<dbReference type="Pfam" id="PF06007">
    <property type="entry name" value="PhnJ"/>
    <property type="match status" value="1"/>
</dbReference>
<dbReference type="EMBL" id="LYXA01000001">
    <property type="protein sequence ID" value="OBU75536.1"/>
    <property type="molecule type" value="Genomic_DNA"/>
</dbReference>
<accession>A0A853ME21</accession>
<dbReference type="GO" id="GO:0016829">
    <property type="term" value="F:lyase activity"/>
    <property type="evidence" value="ECO:0007669"/>
    <property type="project" value="InterPro"/>
</dbReference>
<evidence type="ECO:0000313" key="1">
    <source>
        <dbReference type="EMBL" id="OBU75536.1"/>
    </source>
</evidence>
<organism evidence="1 2">
    <name type="scientific">Cylindrospermopsis raciborskii CS-505</name>
    <dbReference type="NCBI Taxonomy" id="533240"/>
    <lineage>
        <taxon>Bacteria</taxon>
        <taxon>Bacillati</taxon>
        <taxon>Cyanobacteriota</taxon>
        <taxon>Cyanophyceae</taxon>
        <taxon>Nostocales</taxon>
        <taxon>Aphanizomenonaceae</taxon>
        <taxon>Cylindrospermopsis</taxon>
    </lineage>
</organism>
<dbReference type="GO" id="GO:0051539">
    <property type="term" value="F:4 iron, 4 sulfur cluster binding"/>
    <property type="evidence" value="ECO:0007669"/>
    <property type="project" value="InterPro"/>
</dbReference>
<sequence length="104" mass="12183">MNFTIEEVCRLFDEKGSKEEFIRLPFAPDAVKLRIYDDQAKVPHSRVKSLDFEDYPFGVERWNHACELCGSTESFLDEVLVDDLGSRMWICSDTDYCQQHGRKK</sequence>
<protein>
    <submittedName>
        <fullName evidence="1">Uncharacterized protein</fullName>
    </submittedName>
</protein>
<proteinExistence type="predicted"/>
<dbReference type="AlphaFoldDB" id="A0A853ME21"/>
<dbReference type="InterPro" id="IPR010306">
    <property type="entry name" value="PhnJ"/>
</dbReference>
<gene>
    <name evidence="1" type="ORF">A9P98_03800</name>
</gene>